<feature type="lipid moiety-binding region" description="S-diacylglycerol cysteine" evidence="7">
    <location>
        <position position="20"/>
    </location>
</feature>
<dbReference type="Pfam" id="PF03180">
    <property type="entry name" value="Lipoprotein_9"/>
    <property type="match status" value="1"/>
</dbReference>
<evidence type="ECO:0000256" key="5">
    <source>
        <dbReference type="ARBA" id="ARBA00023288"/>
    </source>
</evidence>
<comment type="subcellular location">
    <subcellularLocation>
        <location evidence="1">Membrane</location>
        <topology evidence="1">Lipid-anchor</topology>
    </subcellularLocation>
</comment>
<dbReference type="EMBL" id="JACHIV010000001">
    <property type="protein sequence ID" value="MBB5067264.1"/>
    <property type="molecule type" value="Genomic_DNA"/>
</dbReference>
<comment type="caution">
    <text evidence="9">The sequence shown here is derived from an EMBL/GenBank/DDBJ whole genome shotgun (WGS) entry which is preliminary data.</text>
</comment>
<protein>
    <recommendedName>
        <fullName evidence="6">Lipoprotein</fullName>
    </recommendedName>
</protein>
<reference evidence="9 10" key="1">
    <citation type="submission" date="2020-08" db="EMBL/GenBank/DDBJ databases">
        <title>Sequencing the genomes of 1000 actinobacteria strains.</title>
        <authorList>
            <person name="Klenk H.-P."/>
        </authorList>
    </citation>
    <scope>NUCLEOTIDE SEQUENCE [LARGE SCALE GENOMIC DNA]</scope>
    <source>
        <strain evidence="9 10">DSM 45582</strain>
    </source>
</reference>
<keyword evidence="2 8" id="KW-0732">Signal</keyword>
<keyword evidence="10" id="KW-1185">Reference proteome</keyword>
<dbReference type="Gene3D" id="3.40.190.10">
    <property type="entry name" value="Periplasmic binding protein-like II"/>
    <property type="match status" value="2"/>
</dbReference>
<gene>
    <name evidence="9" type="ORF">BJ969_000352</name>
</gene>
<evidence type="ECO:0000256" key="6">
    <source>
        <dbReference type="PIRNR" id="PIRNR002854"/>
    </source>
</evidence>
<dbReference type="Proteomes" id="UP000580474">
    <property type="component" value="Unassembled WGS sequence"/>
</dbReference>
<evidence type="ECO:0000256" key="1">
    <source>
        <dbReference type="ARBA" id="ARBA00004635"/>
    </source>
</evidence>
<organism evidence="9 10">
    <name type="scientific">Saccharopolyspora gloriosae</name>
    <dbReference type="NCBI Taxonomy" id="455344"/>
    <lineage>
        <taxon>Bacteria</taxon>
        <taxon>Bacillati</taxon>
        <taxon>Actinomycetota</taxon>
        <taxon>Actinomycetes</taxon>
        <taxon>Pseudonocardiales</taxon>
        <taxon>Pseudonocardiaceae</taxon>
        <taxon>Saccharopolyspora</taxon>
    </lineage>
</organism>
<dbReference type="PIRSF" id="PIRSF002854">
    <property type="entry name" value="MetQ"/>
    <property type="match status" value="1"/>
</dbReference>
<dbReference type="RefSeq" id="WP_184476675.1">
    <property type="nucleotide sequence ID" value="NZ_JACHIV010000001.1"/>
</dbReference>
<evidence type="ECO:0000256" key="7">
    <source>
        <dbReference type="PIRSR" id="PIRSR002854-1"/>
    </source>
</evidence>
<evidence type="ECO:0000256" key="4">
    <source>
        <dbReference type="ARBA" id="ARBA00023139"/>
    </source>
</evidence>
<keyword evidence="5 6" id="KW-0449">Lipoprotein</keyword>
<dbReference type="InterPro" id="IPR004872">
    <property type="entry name" value="Lipoprotein_NlpA"/>
</dbReference>
<evidence type="ECO:0000256" key="3">
    <source>
        <dbReference type="ARBA" id="ARBA00023136"/>
    </source>
</evidence>
<keyword evidence="3" id="KW-0472">Membrane</keyword>
<dbReference type="SUPFAM" id="SSF53850">
    <property type="entry name" value="Periplasmic binding protein-like II"/>
    <property type="match status" value="1"/>
</dbReference>
<sequence length="270" mass="29024">MRIRSLAVVLTAASLALAGCGGSGTEAAQDPNAPLTIGVSPQPHGEILKYVDENLAPKAGIDLEIEQFDDYNRPNEAVANGELDANYYQHKPYLAEYQAQRGGEFEWVQTVHLEPLSIYSKKVKSLQELPDGARIALPNDPSNLTRSLKLLQDNGVIKLKPGAEQGAGVRDVAENPKKIEFQGLSSDQLPRAVDDADAAIVNGNYALKAGLKDPLVVEKAENNPYANGLVASPAMAKDPRIQKLAELLRSPEVEDYINKTYGGVSVIPAS</sequence>
<accession>A0A840N6H9</accession>
<evidence type="ECO:0000256" key="2">
    <source>
        <dbReference type="ARBA" id="ARBA00022729"/>
    </source>
</evidence>
<proteinExistence type="inferred from homology"/>
<keyword evidence="4" id="KW-0564">Palmitate</keyword>
<evidence type="ECO:0000256" key="8">
    <source>
        <dbReference type="SAM" id="SignalP"/>
    </source>
</evidence>
<feature type="chain" id="PRO_5039710057" description="Lipoprotein" evidence="8">
    <location>
        <begin position="19"/>
        <end position="270"/>
    </location>
</feature>
<dbReference type="PROSITE" id="PS51257">
    <property type="entry name" value="PROKAR_LIPOPROTEIN"/>
    <property type="match status" value="1"/>
</dbReference>
<dbReference type="PANTHER" id="PTHR30429">
    <property type="entry name" value="D-METHIONINE-BINDING LIPOPROTEIN METQ"/>
    <property type="match status" value="1"/>
</dbReference>
<dbReference type="PANTHER" id="PTHR30429:SF0">
    <property type="entry name" value="METHIONINE-BINDING LIPOPROTEIN METQ"/>
    <property type="match status" value="1"/>
</dbReference>
<dbReference type="GO" id="GO:0016020">
    <property type="term" value="C:membrane"/>
    <property type="evidence" value="ECO:0007669"/>
    <property type="project" value="UniProtKB-SubCell"/>
</dbReference>
<evidence type="ECO:0000313" key="9">
    <source>
        <dbReference type="EMBL" id="MBB5067264.1"/>
    </source>
</evidence>
<name>A0A840N6H9_9PSEU</name>
<comment type="similarity">
    <text evidence="6">Belongs to the nlpA lipoprotein family.</text>
</comment>
<evidence type="ECO:0000313" key="10">
    <source>
        <dbReference type="Proteomes" id="UP000580474"/>
    </source>
</evidence>
<feature type="signal peptide" evidence="8">
    <location>
        <begin position="1"/>
        <end position="18"/>
    </location>
</feature>
<dbReference type="AlphaFoldDB" id="A0A840N6H9"/>